<organism evidence="1">
    <name type="scientific">Histophilus somni (strain 129Pt)</name>
    <name type="common">Haemophilus somnus</name>
    <dbReference type="NCBI Taxonomy" id="205914"/>
    <lineage>
        <taxon>Bacteria</taxon>
        <taxon>Pseudomonadati</taxon>
        <taxon>Pseudomonadota</taxon>
        <taxon>Gammaproteobacteria</taxon>
        <taxon>Pasteurellales</taxon>
        <taxon>Pasteurellaceae</taxon>
        <taxon>Histophilus</taxon>
    </lineage>
</organism>
<dbReference type="InterPro" id="IPR038713">
    <property type="entry name" value="Terminase_Gp1_N_sf"/>
</dbReference>
<reference evidence="1" key="1">
    <citation type="submission" date="2006-08" db="EMBL/GenBank/DDBJ databases">
        <title>Complete genome sequence of Haemophilus somnus 129PT.</title>
        <authorList>
            <person name="Copeland A."/>
            <person name="Lucas S."/>
            <person name="Lapidus A."/>
            <person name="Barry K."/>
            <person name="Glavina del Rio T."/>
            <person name="Hammon N."/>
            <person name="Dalin E."/>
            <person name="Tice H."/>
            <person name="Pitluck S."/>
            <person name="Brettin T.S."/>
            <person name="Bruce D."/>
            <person name="Challacombe J.F."/>
            <person name="Chertkov O."/>
            <person name="Detter J.C."/>
            <person name="Gilna P."/>
            <person name="Han S."/>
            <person name="Misra M."/>
            <person name="Tapia R."/>
            <person name="Thayer N.N."/>
            <person name="Xie G."/>
            <person name="Inzana T.J."/>
            <person name="Duncan A.J."/>
            <person name="Siddaramppa S."/>
            <person name="Richardson P."/>
        </authorList>
    </citation>
    <scope>NUCLEOTIDE SEQUENCE</scope>
    <source>
        <strain evidence="1">129PT</strain>
    </source>
</reference>
<proteinExistence type="predicted"/>
<dbReference type="Gene3D" id="1.10.10.1400">
    <property type="entry name" value="Terminase, small subunit, N-terminal DNA-binding domain, HTH motif"/>
    <property type="match status" value="1"/>
</dbReference>
<protein>
    <recommendedName>
        <fullName evidence="2">Terminase small subunit</fullName>
    </recommendedName>
</protein>
<dbReference type="AlphaFoldDB" id="Q0I4P9"/>
<evidence type="ECO:0000313" key="1">
    <source>
        <dbReference type="EMBL" id="ABI25609.1"/>
    </source>
</evidence>
<dbReference type="GO" id="GO:0051276">
    <property type="term" value="P:chromosome organization"/>
    <property type="evidence" value="ECO:0007669"/>
    <property type="project" value="InterPro"/>
</dbReference>
<dbReference type="eggNOG" id="COG3728">
    <property type="taxonomic scope" value="Bacteria"/>
</dbReference>
<sequence length="132" mass="15389">MAKKPHKLTPKQENFCWKYIETGNAHTAYIKAYDVYSLDWKKDWTYTEASNLLNNPKITQRLEEIKAELSKSSFINLDRILFELEQARMTAHSKKDVQGMVKATATKARILGLDKLEEINRKLDKQLEEAND</sequence>
<name>Q0I4P9_HISS1</name>
<dbReference type="Pfam" id="PF03592">
    <property type="entry name" value="Terminase_2"/>
    <property type="match status" value="1"/>
</dbReference>
<evidence type="ECO:0008006" key="2">
    <source>
        <dbReference type="Google" id="ProtNLM"/>
    </source>
</evidence>
<dbReference type="KEGG" id="hso:HS_1334"/>
<dbReference type="HOGENOM" id="CLU_064914_7_0_6"/>
<dbReference type="InterPro" id="IPR005335">
    <property type="entry name" value="Terminase_ssu"/>
</dbReference>
<dbReference type="EMBL" id="CP000436">
    <property type="protein sequence ID" value="ABI25609.1"/>
    <property type="molecule type" value="Genomic_DNA"/>
</dbReference>
<gene>
    <name evidence="1" type="ordered locus">HS_1334</name>
</gene>
<accession>Q0I4P9</accession>